<protein>
    <submittedName>
        <fullName evidence="1">Uncharacterized protein</fullName>
    </submittedName>
</protein>
<evidence type="ECO:0000313" key="1">
    <source>
        <dbReference type="EMBL" id="KAH9308064.1"/>
    </source>
</evidence>
<name>A0AA38FPU5_TAXCH</name>
<dbReference type="EMBL" id="JAHRHJ020000007">
    <property type="protein sequence ID" value="KAH9308064.1"/>
    <property type="molecule type" value="Genomic_DNA"/>
</dbReference>
<accession>A0AA38FPU5</accession>
<proteinExistence type="predicted"/>
<organism evidence="1 2">
    <name type="scientific">Taxus chinensis</name>
    <name type="common">Chinese yew</name>
    <name type="synonym">Taxus wallichiana var. chinensis</name>
    <dbReference type="NCBI Taxonomy" id="29808"/>
    <lineage>
        <taxon>Eukaryota</taxon>
        <taxon>Viridiplantae</taxon>
        <taxon>Streptophyta</taxon>
        <taxon>Embryophyta</taxon>
        <taxon>Tracheophyta</taxon>
        <taxon>Spermatophyta</taxon>
        <taxon>Pinopsida</taxon>
        <taxon>Pinidae</taxon>
        <taxon>Conifers II</taxon>
        <taxon>Cupressales</taxon>
        <taxon>Taxaceae</taxon>
        <taxon>Taxus</taxon>
    </lineage>
</organism>
<evidence type="ECO:0000313" key="2">
    <source>
        <dbReference type="Proteomes" id="UP000824469"/>
    </source>
</evidence>
<feature type="non-terminal residue" evidence="1">
    <location>
        <position position="82"/>
    </location>
</feature>
<reference evidence="1 2" key="1">
    <citation type="journal article" date="2021" name="Nat. Plants">
        <title>The Taxus genome provides insights into paclitaxel biosynthesis.</title>
        <authorList>
            <person name="Xiong X."/>
            <person name="Gou J."/>
            <person name="Liao Q."/>
            <person name="Li Y."/>
            <person name="Zhou Q."/>
            <person name="Bi G."/>
            <person name="Li C."/>
            <person name="Du R."/>
            <person name="Wang X."/>
            <person name="Sun T."/>
            <person name="Guo L."/>
            <person name="Liang H."/>
            <person name="Lu P."/>
            <person name="Wu Y."/>
            <person name="Zhang Z."/>
            <person name="Ro D.K."/>
            <person name="Shang Y."/>
            <person name="Huang S."/>
            <person name="Yan J."/>
        </authorList>
    </citation>
    <scope>NUCLEOTIDE SEQUENCE [LARGE SCALE GENOMIC DNA]</scope>
    <source>
        <strain evidence="1">Ta-2019</strain>
    </source>
</reference>
<gene>
    <name evidence="1" type="ORF">KI387_035975</name>
</gene>
<dbReference type="AlphaFoldDB" id="A0AA38FPU5"/>
<keyword evidence="2" id="KW-1185">Reference proteome</keyword>
<feature type="non-terminal residue" evidence="1">
    <location>
        <position position="1"/>
    </location>
</feature>
<sequence length="82" mass="9722">YGLMYSQDLSEEIYNPGESIYSDEDDGCSKLKVKENKGNLKMVRNLPPPLSREEEDRRLAEFLKKTNDDWHWRMTWKAPRDG</sequence>
<dbReference type="Proteomes" id="UP000824469">
    <property type="component" value="Unassembled WGS sequence"/>
</dbReference>
<comment type="caution">
    <text evidence="1">The sequence shown here is derived from an EMBL/GenBank/DDBJ whole genome shotgun (WGS) entry which is preliminary data.</text>
</comment>